<name>A0ABR3GGF5_9PEZI</name>
<dbReference type="EMBL" id="JBBBZM010000081">
    <property type="protein sequence ID" value="KAL0634938.1"/>
    <property type="molecule type" value="Genomic_DNA"/>
</dbReference>
<evidence type="ECO:0000313" key="2">
    <source>
        <dbReference type="Proteomes" id="UP001447188"/>
    </source>
</evidence>
<organism evidence="1 2">
    <name type="scientific">Discina gigas</name>
    <dbReference type="NCBI Taxonomy" id="1032678"/>
    <lineage>
        <taxon>Eukaryota</taxon>
        <taxon>Fungi</taxon>
        <taxon>Dikarya</taxon>
        <taxon>Ascomycota</taxon>
        <taxon>Pezizomycotina</taxon>
        <taxon>Pezizomycetes</taxon>
        <taxon>Pezizales</taxon>
        <taxon>Discinaceae</taxon>
        <taxon>Discina</taxon>
    </lineage>
</organism>
<accession>A0ABR3GGF5</accession>
<comment type="caution">
    <text evidence="1">The sequence shown here is derived from an EMBL/GenBank/DDBJ whole genome shotgun (WGS) entry which is preliminary data.</text>
</comment>
<sequence>MSPSFPTDLTPAQVQLNARFEALNSRLSQLNLLIIEHTAVRVFCLEAEVSEVWIRHIIPSQFLNNYSAIEGNERVFKEGANIRKIAVLYANCKRRKIINELVRVTKETATTDANIKALYAEHPDSHLRMLDNWVEEIKERLAGVSEEASGLQKVK</sequence>
<dbReference type="Proteomes" id="UP001447188">
    <property type="component" value="Unassembled WGS sequence"/>
</dbReference>
<keyword evidence="2" id="KW-1185">Reference proteome</keyword>
<reference evidence="1 2" key="1">
    <citation type="submission" date="2024-02" db="EMBL/GenBank/DDBJ databases">
        <title>Discinaceae phylogenomics.</title>
        <authorList>
            <person name="Dirks A.C."/>
            <person name="James T.Y."/>
        </authorList>
    </citation>
    <scope>NUCLEOTIDE SEQUENCE [LARGE SCALE GENOMIC DNA]</scope>
    <source>
        <strain evidence="1 2">ACD0624</strain>
    </source>
</reference>
<proteinExistence type="predicted"/>
<evidence type="ECO:0000313" key="1">
    <source>
        <dbReference type="EMBL" id="KAL0634938.1"/>
    </source>
</evidence>
<protein>
    <submittedName>
        <fullName evidence="1">Uncharacterized protein</fullName>
    </submittedName>
</protein>
<gene>
    <name evidence="1" type="ORF">Q9L58_006132</name>
</gene>